<accession>A0AAV2Z941</accession>
<feature type="region of interest" description="Disordered" evidence="3">
    <location>
        <begin position="15"/>
        <end position="48"/>
    </location>
</feature>
<protein>
    <submittedName>
        <fullName evidence="4">Uncharacterized protein</fullName>
    </submittedName>
</protein>
<gene>
    <name evidence="4" type="ORF">N0F65_008644</name>
</gene>
<dbReference type="Proteomes" id="UP001146120">
    <property type="component" value="Unassembled WGS sequence"/>
</dbReference>
<comment type="caution">
    <text evidence="4">The sequence shown here is derived from an EMBL/GenBank/DDBJ whole genome shotgun (WGS) entry which is preliminary data.</text>
</comment>
<evidence type="ECO:0000313" key="4">
    <source>
        <dbReference type="EMBL" id="DBA02430.1"/>
    </source>
</evidence>
<dbReference type="PANTHER" id="PTHR19857">
    <property type="entry name" value="MITOCHONDRIAL DIVISION PROTEIN 1-RELATED"/>
    <property type="match status" value="1"/>
</dbReference>
<dbReference type="SMART" id="SM00320">
    <property type="entry name" value="WD40"/>
    <property type="match status" value="5"/>
</dbReference>
<dbReference type="InterPro" id="IPR036322">
    <property type="entry name" value="WD40_repeat_dom_sf"/>
</dbReference>
<dbReference type="SUPFAM" id="SSF50978">
    <property type="entry name" value="WD40 repeat-like"/>
    <property type="match status" value="1"/>
</dbReference>
<evidence type="ECO:0000313" key="5">
    <source>
        <dbReference type="Proteomes" id="UP001146120"/>
    </source>
</evidence>
<keyword evidence="2" id="KW-0677">Repeat</keyword>
<evidence type="ECO:0000256" key="3">
    <source>
        <dbReference type="SAM" id="MobiDB-lite"/>
    </source>
</evidence>
<sequence>MKRKKVVPITAFFQRKATKKEEDRPDSAADVAEEIDEEDEPEPQSEIVNVTPPAAPATLNNRRHSPVHLVHILRNREIGTRCRRRWKEQLQRLQRWVLTQFQISPIVARLDDQWEQRAGFLSRAAFYASSMAFDSQGALLIVGASNGIIALYDFDDYFFKSMNLAQIHTIFTNFEIKRVCWNPFNEDEIACSFSNLNEIWLFNLQKFPSRPYRVLKATSRPSSGYNDIVFLRTPSPSIPPKGNLKAKLSYRLIGADMDGSVRLWDSGFPNKPMWSVSTGSHPVNCMVLSQDEQHLVCGTESGLLVFFQTFDIQNVVVPAFGSRPVPQRHHAFHVLDLVKRKQRFETTNACVAGFLSTEHIAWLSYGPQGSAPGIVSLTLSPFSKSEVICQFRNAWIVLIDFTTGKVSKLHTFVTQVEELIAFVARYLNQALPRTDVPASVLVTGIEDSQRQTSRQADRGSWLGSHRCTGAMLFHGSFFCTGVHHDSDLHVVDLEQRLVDRSRALPPPTLTPFDPNQPIIERLDRFRIEVGGDVTAVCAHPTRHLLVCGGENMQLTVLGAFGRRSSPAPEPVPSQGTPGSE</sequence>
<keyword evidence="1" id="KW-0853">WD repeat</keyword>
<feature type="region of interest" description="Disordered" evidence="3">
    <location>
        <begin position="561"/>
        <end position="580"/>
    </location>
</feature>
<feature type="compositionally biased region" description="Acidic residues" evidence="3">
    <location>
        <begin position="31"/>
        <end position="43"/>
    </location>
</feature>
<dbReference type="InterPro" id="IPR001680">
    <property type="entry name" value="WD40_rpt"/>
</dbReference>
<dbReference type="Gene3D" id="2.130.10.10">
    <property type="entry name" value="YVTN repeat-like/Quinoprotein amine dehydrogenase"/>
    <property type="match status" value="1"/>
</dbReference>
<keyword evidence="5" id="KW-1185">Reference proteome</keyword>
<dbReference type="EMBL" id="DAKRPA010000031">
    <property type="protein sequence ID" value="DBA02430.1"/>
    <property type="molecule type" value="Genomic_DNA"/>
</dbReference>
<dbReference type="InterPro" id="IPR051179">
    <property type="entry name" value="WD_repeat_multifunction"/>
</dbReference>
<dbReference type="InterPro" id="IPR015943">
    <property type="entry name" value="WD40/YVTN_repeat-like_dom_sf"/>
</dbReference>
<proteinExistence type="predicted"/>
<evidence type="ECO:0000256" key="2">
    <source>
        <dbReference type="ARBA" id="ARBA00022737"/>
    </source>
</evidence>
<name>A0AAV2Z941_9STRA</name>
<reference evidence="4" key="2">
    <citation type="journal article" date="2023" name="Microbiol Resour">
        <title>Decontamination and Annotation of the Draft Genome Sequence of the Oomycete Lagenidium giganteum ARSEF 373.</title>
        <authorList>
            <person name="Morgan W.R."/>
            <person name="Tartar A."/>
        </authorList>
    </citation>
    <scope>NUCLEOTIDE SEQUENCE</scope>
    <source>
        <strain evidence="4">ARSEF 373</strain>
    </source>
</reference>
<reference evidence="4" key="1">
    <citation type="submission" date="2022-11" db="EMBL/GenBank/DDBJ databases">
        <authorList>
            <person name="Morgan W.R."/>
            <person name="Tartar A."/>
        </authorList>
    </citation>
    <scope>NUCLEOTIDE SEQUENCE</scope>
    <source>
        <strain evidence="4">ARSEF 373</strain>
    </source>
</reference>
<dbReference type="PANTHER" id="PTHR19857:SF21">
    <property type="entry name" value="ANAPHASE-PROMOTING COMPLEX SUBUNIT 4 WD40 DOMAIN-CONTAINING PROTEIN"/>
    <property type="match status" value="1"/>
</dbReference>
<evidence type="ECO:0000256" key="1">
    <source>
        <dbReference type="ARBA" id="ARBA00022574"/>
    </source>
</evidence>
<dbReference type="AlphaFoldDB" id="A0AAV2Z941"/>
<organism evidence="4 5">
    <name type="scientific">Lagenidium giganteum</name>
    <dbReference type="NCBI Taxonomy" id="4803"/>
    <lineage>
        <taxon>Eukaryota</taxon>
        <taxon>Sar</taxon>
        <taxon>Stramenopiles</taxon>
        <taxon>Oomycota</taxon>
        <taxon>Peronosporomycetes</taxon>
        <taxon>Pythiales</taxon>
        <taxon>Pythiaceae</taxon>
    </lineage>
</organism>